<dbReference type="EMBL" id="GDKF01006459">
    <property type="protein sequence ID" value="JAT72163.1"/>
    <property type="molecule type" value="Transcribed_RNA"/>
</dbReference>
<sequence length="131" mass="13519">MWRSSLAVSLGTGVGTLVCVGGATLLVSSVGLHAVKAVVKHRQAKRLVACQPCRATGYRSCDICHGEKLMLCRAPVSARSLKQQQAQSAATQPEPQVLCVCPACGSTAKQRCLNCLGTGKALPEEAGVASA</sequence>
<proteinExistence type="predicted"/>
<organism evidence="1">
    <name type="scientific">Auxenochlorella protothecoides</name>
    <name type="common">Green microalga</name>
    <name type="synonym">Chlorella protothecoides</name>
    <dbReference type="NCBI Taxonomy" id="3075"/>
    <lineage>
        <taxon>Eukaryota</taxon>
        <taxon>Viridiplantae</taxon>
        <taxon>Chlorophyta</taxon>
        <taxon>core chlorophytes</taxon>
        <taxon>Trebouxiophyceae</taxon>
        <taxon>Chlorellales</taxon>
        <taxon>Chlorellaceae</taxon>
        <taxon>Auxenochlorella</taxon>
    </lineage>
</organism>
<name>A0A1D1ZZR7_AUXPR</name>
<evidence type="ECO:0000313" key="1">
    <source>
        <dbReference type="EMBL" id="JAT72163.1"/>
    </source>
</evidence>
<gene>
    <name evidence="1" type="ORF">g.7144</name>
</gene>
<accession>A0A1D1ZZR7</accession>
<protein>
    <submittedName>
        <fullName evidence="1">Uncharacterized protein</fullName>
    </submittedName>
</protein>
<dbReference type="AlphaFoldDB" id="A0A1D1ZZR7"/>
<reference evidence="1" key="1">
    <citation type="submission" date="2015-08" db="EMBL/GenBank/DDBJ databases">
        <authorList>
            <person name="Babu N.S."/>
            <person name="Beckwith C.J."/>
            <person name="Beseler K.G."/>
            <person name="Brison A."/>
            <person name="Carone J.V."/>
            <person name="Caskin T.P."/>
            <person name="Diamond M."/>
            <person name="Durham M.E."/>
            <person name="Foxe J.M."/>
            <person name="Go M."/>
            <person name="Henderson B.A."/>
            <person name="Jones I.B."/>
            <person name="McGettigan J.A."/>
            <person name="Micheletti S.J."/>
            <person name="Nasrallah M.E."/>
            <person name="Ortiz D."/>
            <person name="Piller C.R."/>
            <person name="Privatt S.R."/>
            <person name="Schneider S.L."/>
            <person name="Sharp S."/>
            <person name="Smith T.C."/>
            <person name="Stanton J.D."/>
            <person name="Ullery H.E."/>
            <person name="Wilson R.J."/>
            <person name="Serrano M.G."/>
            <person name="Buck G."/>
            <person name="Lee V."/>
            <person name="Wang Y."/>
            <person name="Carvalho R."/>
            <person name="Voegtly L."/>
            <person name="Shi R."/>
            <person name="Duckworth R."/>
            <person name="Johnson A."/>
            <person name="Loviza R."/>
            <person name="Walstead R."/>
            <person name="Shah Z."/>
            <person name="Kiflezghi M."/>
            <person name="Wade K."/>
            <person name="Ball S.L."/>
            <person name="Bradley K.W."/>
            <person name="Asai D.J."/>
            <person name="Bowman C.A."/>
            <person name="Russell D.A."/>
            <person name="Pope W.H."/>
            <person name="Jacobs-Sera D."/>
            <person name="Hendrix R.W."/>
            <person name="Hatfull G.F."/>
        </authorList>
    </citation>
    <scope>NUCLEOTIDE SEQUENCE</scope>
</reference>